<proteinExistence type="predicted"/>
<reference evidence="3 4" key="1">
    <citation type="submission" date="2019-09" db="EMBL/GenBank/DDBJ databases">
        <authorList>
            <person name="Liu P."/>
        </authorList>
    </citation>
    <scope>NUCLEOTIDE SEQUENCE [LARGE SCALE GENOMIC DNA]</scope>
    <source>
        <strain evidence="3 4">TRM68085</strain>
    </source>
</reference>
<dbReference type="InterPro" id="IPR034683">
    <property type="entry name" value="IspD/TarI"/>
</dbReference>
<evidence type="ECO:0000256" key="1">
    <source>
        <dbReference type="ARBA" id="ARBA00022679"/>
    </source>
</evidence>
<dbReference type="PANTHER" id="PTHR43015:SF1">
    <property type="entry name" value="D-RIBITOL-5-PHOSPHATE CYTIDYLYLTRANSFERASE"/>
    <property type="match status" value="1"/>
</dbReference>
<dbReference type="InterPro" id="IPR029044">
    <property type="entry name" value="Nucleotide-diphossugar_trans"/>
</dbReference>
<dbReference type="GO" id="GO:0050518">
    <property type="term" value="F:2-C-methyl-D-erythritol 4-phosphate cytidylyltransferase activity"/>
    <property type="evidence" value="ECO:0007669"/>
    <property type="project" value="UniProtKB-ARBA"/>
</dbReference>
<organism evidence="3 4">
    <name type="scientific">Streptomyces arboris</name>
    <dbReference type="NCBI Taxonomy" id="2600619"/>
    <lineage>
        <taxon>Bacteria</taxon>
        <taxon>Bacillati</taxon>
        <taxon>Actinomycetota</taxon>
        <taxon>Actinomycetes</taxon>
        <taxon>Kitasatosporales</taxon>
        <taxon>Streptomycetaceae</taxon>
        <taxon>Streptomyces</taxon>
    </lineage>
</organism>
<dbReference type="GO" id="GO:0005829">
    <property type="term" value="C:cytosol"/>
    <property type="evidence" value="ECO:0007669"/>
    <property type="project" value="TreeGrafter"/>
</dbReference>
<sequence>MNVALLFAGGIGSRMNSRALPKQFLEVHGKPVIIHTLQHFEAHPEIDAIAIAILPEYREHMMKLLTRYEIQKVKWVIDGGKTGQESRHNALKTVAAECPEDSVVLVHDGVRPLIDAKLISSNIATVLEHGSAITCTKFNETVVSSEHDHIDDVIPRDHIYAAQAPQSFRLGEILSLYDRAVEEGEHDSIDSCSLMHRYGRKIYRVVGPRSNIKITTAEDFYLCRTYFEILENQQIVGL</sequence>
<dbReference type="PANTHER" id="PTHR43015">
    <property type="entry name" value="D-RIBITOL-5-PHOSPHATE CYTIDYLYLTRANSFERASE"/>
    <property type="match status" value="1"/>
</dbReference>
<keyword evidence="2 3" id="KW-0548">Nucleotidyltransferase</keyword>
<evidence type="ECO:0000313" key="4">
    <source>
        <dbReference type="Proteomes" id="UP000326907"/>
    </source>
</evidence>
<keyword evidence="4" id="KW-1185">Reference proteome</keyword>
<dbReference type="Gene3D" id="3.90.550.10">
    <property type="entry name" value="Spore Coat Polysaccharide Biosynthesis Protein SpsA, Chain A"/>
    <property type="match status" value="1"/>
</dbReference>
<dbReference type="RefSeq" id="WP_151509891.1">
    <property type="nucleotide sequence ID" value="NZ_JBMVCA010000020.1"/>
</dbReference>
<keyword evidence="1 3" id="KW-0808">Transferase</keyword>
<dbReference type="EMBL" id="VYUA01000006">
    <property type="protein sequence ID" value="KAB2592759.1"/>
    <property type="molecule type" value="Genomic_DNA"/>
</dbReference>
<dbReference type="CDD" id="cd02516">
    <property type="entry name" value="CDP-ME_synthetase"/>
    <property type="match status" value="1"/>
</dbReference>
<protein>
    <submittedName>
        <fullName evidence="3">2-C-methyl-D-erythritol 4-phosphate cytidylyltransferase</fullName>
    </submittedName>
</protein>
<evidence type="ECO:0000313" key="3">
    <source>
        <dbReference type="EMBL" id="KAB2592759.1"/>
    </source>
</evidence>
<dbReference type="NCBIfam" id="NF001183">
    <property type="entry name" value="PRK00155.1-3"/>
    <property type="match status" value="1"/>
</dbReference>
<dbReference type="PROSITE" id="PS01295">
    <property type="entry name" value="ISPD"/>
    <property type="match status" value="1"/>
</dbReference>
<dbReference type="Proteomes" id="UP000326907">
    <property type="component" value="Unassembled WGS sequence"/>
</dbReference>
<dbReference type="Pfam" id="PF01128">
    <property type="entry name" value="IspD"/>
    <property type="match status" value="1"/>
</dbReference>
<dbReference type="SUPFAM" id="SSF53448">
    <property type="entry name" value="Nucleotide-diphospho-sugar transferases"/>
    <property type="match status" value="1"/>
</dbReference>
<dbReference type="FunFam" id="3.90.550.10:FF:000003">
    <property type="entry name" value="2-C-methyl-D-erythritol 4-phosphate cytidylyltransferase"/>
    <property type="match status" value="1"/>
</dbReference>
<name>A0A5N5EP57_9ACTN</name>
<dbReference type="InterPro" id="IPR018294">
    <property type="entry name" value="ISPD_synthase_CS"/>
</dbReference>
<dbReference type="AlphaFoldDB" id="A0A5N5EP57"/>
<comment type="caution">
    <text evidence="3">The sequence shown here is derived from an EMBL/GenBank/DDBJ whole genome shotgun (WGS) entry which is preliminary data.</text>
</comment>
<dbReference type="GO" id="GO:0008299">
    <property type="term" value="P:isoprenoid biosynthetic process"/>
    <property type="evidence" value="ECO:0007669"/>
    <property type="project" value="InterPro"/>
</dbReference>
<gene>
    <name evidence="3" type="ORF">F5983_09390</name>
</gene>
<evidence type="ECO:0000256" key="2">
    <source>
        <dbReference type="ARBA" id="ARBA00022695"/>
    </source>
</evidence>
<accession>A0A5N5EP57</accession>